<gene>
    <name evidence="3" type="ORF">GGR13_002441</name>
</gene>
<dbReference type="EC" id="2.4.1.187" evidence="3"/>
<dbReference type="NCBIfam" id="TIGR00696">
    <property type="entry name" value="wecG_tagA_cpsF"/>
    <property type="match status" value="1"/>
</dbReference>
<sequence>MLQEKAIHDFISAAPDRRRAVRSAHRRVRRDEERVTLLEEPVDLLRPEELMLQIEKWVGAGEQRIVANHNLHSLYLVRREPEMREIYDRADVVQLDSTPLLHFARLLGLRSRPFHRCTYLDWRDHFWSLANRRCWRVMYVGGAAGVADTAAWKLRARYPRATIAAHSGYFDATEGSSGNAAVVEAVRAFAPDVLFVGMGMPRQELWIMQNLAALPDAVILPVGAAFDYEAGAQKAAPRWMGPLGLEWLFRLAADPRRLFVRYCVEPWFLIGPALADLKAAGDRRSAGR</sequence>
<keyword evidence="1 3" id="KW-0328">Glycosyltransferase</keyword>
<dbReference type="PANTHER" id="PTHR34136:SF1">
    <property type="entry name" value="UDP-N-ACETYL-D-MANNOSAMINURONIC ACID TRANSFERASE"/>
    <property type="match status" value="1"/>
</dbReference>
<dbReference type="EMBL" id="JACHOR010000004">
    <property type="protein sequence ID" value="MBB5746834.1"/>
    <property type="molecule type" value="Genomic_DNA"/>
</dbReference>
<name>A0A7W9FGV4_9CAUL</name>
<organism evidence="3 4">
    <name type="scientific">Brevundimonas variabilis</name>
    <dbReference type="NCBI Taxonomy" id="74312"/>
    <lineage>
        <taxon>Bacteria</taxon>
        <taxon>Pseudomonadati</taxon>
        <taxon>Pseudomonadota</taxon>
        <taxon>Alphaproteobacteria</taxon>
        <taxon>Caulobacterales</taxon>
        <taxon>Caulobacteraceae</taxon>
        <taxon>Brevundimonas</taxon>
    </lineage>
</organism>
<dbReference type="RefSeq" id="WP_183213802.1">
    <property type="nucleotide sequence ID" value="NZ_JACHOR010000004.1"/>
</dbReference>
<evidence type="ECO:0000256" key="1">
    <source>
        <dbReference type="ARBA" id="ARBA00022676"/>
    </source>
</evidence>
<keyword evidence="4" id="KW-1185">Reference proteome</keyword>
<accession>A0A7W9FGV4</accession>
<reference evidence="3 4" key="1">
    <citation type="submission" date="2020-08" db="EMBL/GenBank/DDBJ databases">
        <title>Genomic Encyclopedia of Type Strains, Phase IV (KMG-IV): sequencing the most valuable type-strain genomes for metagenomic binning, comparative biology and taxonomic classification.</title>
        <authorList>
            <person name="Goeker M."/>
        </authorList>
    </citation>
    <scope>NUCLEOTIDE SEQUENCE [LARGE SCALE GENOMIC DNA]</scope>
    <source>
        <strain evidence="3 4">DSM 4737</strain>
    </source>
</reference>
<evidence type="ECO:0000313" key="3">
    <source>
        <dbReference type="EMBL" id="MBB5746834.1"/>
    </source>
</evidence>
<dbReference type="CDD" id="cd06533">
    <property type="entry name" value="Glyco_transf_WecG_TagA"/>
    <property type="match status" value="1"/>
</dbReference>
<protein>
    <submittedName>
        <fullName evidence="3">N-acetylglucosaminyldiphosphoundecaprenol N-acetyl-beta-D-mannosaminyltransferase</fullName>
        <ecNumber evidence="3">2.4.1.187</ecNumber>
    </submittedName>
</protein>
<comment type="caution">
    <text evidence="3">The sequence shown here is derived from an EMBL/GenBank/DDBJ whole genome shotgun (WGS) entry which is preliminary data.</text>
</comment>
<evidence type="ECO:0000313" key="4">
    <source>
        <dbReference type="Proteomes" id="UP000545037"/>
    </source>
</evidence>
<dbReference type="AlphaFoldDB" id="A0A7W9FGV4"/>
<proteinExistence type="predicted"/>
<evidence type="ECO:0000256" key="2">
    <source>
        <dbReference type="ARBA" id="ARBA00022679"/>
    </source>
</evidence>
<dbReference type="InterPro" id="IPR004629">
    <property type="entry name" value="WecG_TagA_CpsF"/>
</dbReference>
<keyword evidence="2 3" id="KW-0808">Transferase</keyword>
<dbReference type="GO" id="GO:0047244">
    <property type="term" value="F:N-acetylglucosaminyldiphosphoundecaprenol N-acetyl-beta-D-mannosaminyltransferase activity"/>
    <property type="evidence" value="ECO:0007669"/>
    <property type="project" value="UniProtKB-EC"/>
</dbReference>
<dbReference type="Proteomes" id="UP000545037">
    <property type="component" value="Unassembled WGS sequence"/>
</dbReference>
<dbReference type="PANTHER" id="PTHR34136">
    <property type="match status" value="1"/>
</dbReference>
<dbReference type="Pfam" id="PF03808">
    <property type="entry name" value="Glyco_tran_WecG"/>
    <property type="match status" value="1"/>
</dbReference>